<dbReference type="Pfam" id="PF02361">
    <property type="entry name" value="CbiQ"/>
    <property type="match status" value="1"/>
</dbReference>
<sequence>MEIRLPYISSIYVNPLTRLLAGISVTVFLLLSLNPYRSAICAILLLVLSGLDKQCLYFLLSVTLVSGLTFISALLYAKPTGLTYAKFSVFDATIVQITDGSLYLSTSLFARMIAFGVISLLVFYRINFTALADGFVQLLRVPRKLVFSTLSGLRTCLLIGRDCRNIRYMCALRGVSFFSRGVMPLFVSAMRRAYWLSIVLKLRGIEALAKTHARSAHLGVNDLMFFCACIAIMVVSHSVSVG</sequence>
<dbReference type="KEGG" id="twh:TWT_407"/>
<comment type="subcellular location">
    <subcellularLocation>
        <location evidence="1">Membrane</location>
        <topology evidence="1">Multi-pass membrane protein</topology>
    </subcellularLocation>
</comment>
<evidence type="ECO:0000313" key="7">
    <source>
        <dbReference type="Proteomes" id="UP000002200"/>
    </source>
</evidence>
<gene>
    <name evidence="6" type="ordered locus">TWT_407</name>
</gene>
<evidence type="ECO:0000256" key="3">
    <source>
        <dbReference type="ARBA" id="ARBA00022989"/>
    </source>
</evidence>
<evidence type="ECO:0008006" key="8">
    <source>
        <dbReference type="Google" id="ProtNLM"/>
    </source>
</evidence>
<evidence type="ECO:0000256" key="5">
    <source>
        <dbReference type="SAM" id="Phobius"/>
    </source>
</evidence>
<evidence type="ECO:0000256" key="2">
    <source>
        <dbReference type="ARBA" id="ARBA00022692"/>
    </source>
</evidence>
<accession>Q83GA6</accession>
<name>Q83GA6_TROWT</name>
<dbReference type="CDD" id="cd16914">
    <property type="entry name" value="EcfT"/>
    <property type="match status" value="1"/>
</dbReference>
<dbReference type="GeneID" id="67388134"/>
<dbReference type="STRING" id="203267.TWT_407"/>
<dbReference type="RefSeq" id="WP_011096313.1">
    <property type="nucleotide sequence ID" value="NC_004572.3"/>
</dbReference>
<dbReference type="eggNOG" id="COG0619">
    <property type="taxonomic scope" value="Bacteria"/>
</dbReference>
<proteinExistence type="predicted"/>
<dbReference type="InterPro" id="IPR003339">
    <property type="entry name" value="ABC/ECF_trnsptr_transmembrane"/>
</dbReference>
<evidence type="ECO:0000313" key="6">
    <source>
        <dbReference type="EMBL" id="AAO44504.1"/>
    </source>
</evidence>
<keyword evidence="3 5" id="KW-1133">Transmembrane helix</keyword>
<dbReference type="Proteomes" id="UP000002200">
    <property type="component" value="Chromosome"/>
</dbReference>
<feature type="transmembrane region" description="Helical" evidence="5">
    <location>
        <begin position="20"/>
        <end position="48"/>
    </location>
</feature>
<keyword evidence="2 5" id="KW-0812">Transmembrane</keyword>
<keyword evidence="4 5" id="KW-0472">Membrane</keyword>
<evidence type="ECO:0000256" key="4">
    <source>
        <dbReference type="ARBA" id="ARBA00023136"/>
    </source>
</evidence>
<feature type="transmembrane region" description="Helical" evidence="5">
    <location>
        <begin position="102"/>
        <end position="124"/>
    </location>
</feature>
<dbReference type="AlphaFoldDB" id="Q83GA6"/>
<feature type="transmembrane region" description="Helical" evidence="5">
    <location>
        <begin position="55"/>
        <end position="77"/>
    </location>
</feature>
<feature type="transmembrane region" description="Helical" evidence="5">
    <location>
        <begin position="223"/>
        <end position="241"/>
    </location>
</feature>
<dbReference type="HOGENOM" id="CLU_1146788_0_0_11"/>
<keyword evidence="7" id="KW-1185">Reference proteome</keyword>
<dbReference type="GO" id="GO:0005886">
    <property type="term" value="C:plasma membrane"/>
    <property type="evidence" value="ECO:0007669"/>
    <property type="project" value="UniProtKB-ARBA"/>
</dbReference>
<organism evidence="6 7">
    <name type="scientific">Tropheryma whipplei (strain Twist)</name>
    <name type="common">Whipple's bacillus</name>
    <dbReference type="NCBI Taxonomy" id="203267"/>
    <lineage>
        <taxon>Bacteria</taxon>
        <taxon>Bacillati</taxon>
        <taxon>Actinomycetota</taxon>
        <taxon>Actinomycetes</taxon>
        <taxon>Micrococcales</taxon>
        <taxon>Tropherymataceae</taxon>
        <taxon>Tropheryma</taxon>
    </lineage>
</organism>
<dbReference type="EMBL" id="AE014184">
    <property type="protein sequence ID" value="AAO44504.1"/>
    <property type="molecule type" value="Genomic_DNA"/>
</dbReference>
<protein>
    <recommendedName>
        <fullName evidence="8">Cobalt transport protein</fullName>
    </recommendedName>
</protein>
<dbReference type="OrthoDB" id="6400at2"/>
<reference evidence="6 7" key="1">
    <citation type="journal article" date="2003" name="Genome Res.">
        <title>Tropheryma whipplei twist: a human pathogenic Actinobacteria with a reduced genome.</title>
        <authorList>
            <person name="Raoult D."/>
            <person name="Ogata H."/>
            <person name="Audic S."/>
            <person name="Robert C."/>
            <person name="Suhre K."/>
            <person name="Drancourt M."/>
            <person name="Claverie J.-M."/>
        </authorList>
    </citation>
    <scope>NUCLEOTIDE SEQUENCE [LARGE SCALE GENOMIC DNA]</scope>
    <source>
        <strain evidence="6 7">Twist</strain>
    </source>
</reference>
<evidence type="ECO:0000256" key="1">
    <source>
        <dbReference type="ARBA" id="ARBA00004141"/>
    </source>
</evidence>